<dbReference type="Proteomes" id="UP000006854">
    <property type="component" value="Chromosome"/>
</dbReference>
<dbReference type="NCBIfam" id="NF033485">
    <property type="entry name" value="small_SCO1431"/>
    <property type="match status" value="1"/>
</dbReference>
<protein>
    <submittedName>
        <fullName evidence="2">Membrane protein</fullName>
    </submittedName>
</protein>
<dbReference type="PATRIC" id="fig|953739.5.peg.3092"/>
<feature type="transmembrane region" description="Helical" evidence="1">
    <location>
        <begin position="70"/>
        <end position="88"/>
    </location>
</feature>
<gene>
    <name evidence="2" type="ordered locus">SVEN_1022</name>
</gene>
<evidence type="ECO:0000313" key="3">
    <source>
        <dbReference type="Proteomes" id="UP000006854"/>
    </source>
</evidence>
<reference evidence="2 3" key="1">
    <citation type="journal article" date="2011" name="BMC Genomics">
        <title>Genome-wide analysis of the role of GlnR in Streptomyces venezuelae provides new insights into global nitrogen regulation in actinomycetes.</title>
        <authorList>
            <person name="Pullan S.T."/>
            <person name="Bibb M.J."/>
            <person name="Merrick M."/>
        </authorList>
    </citation>
    <scope>NUCLEOTIDE SEQUENCE [LARGE SCALE GENOMIC DNA]</scope>
    <source>
        <strain evidence="2">ATCC 10712</strain>
    </source>
</reference>
<keyword evidence="3" id="KW-1185">Reference proteome</keyword>
<dbReference type="eggNOG" id="ENOG502ZP31">
    <property type="taxonomic scope" value="Bacteria"/>
</dbReference>
<evidence type="ECO:0000256" key="1">
    <source>
        <dbReference type="SAM" id="Phobius"/>
    </source>
</evidence>
<keyword evidence="1" id="KW-0472">Membrane</keyword>
<keyword evidence="1" id="KW-0812">Transmembrane</keyword>
<accession>F2RBI1</accession>
<sequence>MWGKGLGALGIGWSGRVAPGDVTDVSTPGVSPWRKVVAMTSASSAVTRFLPRARTGGPADDQGPKILEHVLGWTLVVLLAVLVTRAGLM</sequence>
<dbReference type="AlphaFoldDB" id="F2RBI1"/>
<proteinExistence type="predicted"/>
<name>F2RBI1_STRVP</name>
<dbReference type="InterPro" id="IPR047816">
    <property type="entry name" value="SCO1431-like"/>
</dbReference>
<keyword evidence="1" id="KW-1133">Transmembrane helix</keyword>
<dbReference type="EMBL" id="FR845719">
    <property type="protein sequence ID" value="CCA54309.1"/>
    <property type="molecule type" value="Genomic_DNA"/>
</dbReference>
<dbReference type="KEGG" id="sve:SVEN_1022"/>
<organism evidence="2 3">
    <name type="scientific">Streptomyces venezuelae (strain ATCC 10712 / CBS 650.69 / DSM 40230 / JCM 4526 / NBRC 13096 / PD 04745)</name>
    <dbReference type="NCBI Taxonomy" id="953739"/>
    <lineage>
        <taxon>Bacteria</taxon>
        <taxon>Bacillati</taxon>
        <taxon>Actinomycetota</taxon>
        <taxon>Actinomycetes</taxon>
        <taxon>Kitasatosporales</taxon>
        <taxon>Streptomycetaceae</taxon>
        <taxon>Streptomyces</taxon>
    </lineage>
</organism>
<dbReference type="HOGENOM" id="CLU_189260_0_0_11"/>
<dbReference type="STRING" id="953739.SVEN_1022"/>
<evidence type="ECO:0000313" key="2">
    <source>
        <dbReference type="EMBL" id="CCA54309.1"/>
    </source>
</evidence>